<dbReference type="EMBL" id="JABZRA010000032">
    <property type="protein sequence ID" value="MBF1272458.1"/>
    <property type="molecule type" value="Genomic_DNA"/>
</dbReference>
<protein>
    <submittedName>
        <fullName evidence="1">DUF3310 domain-containing protein</fullName>
    </submittedName>
</protein>
<evidence type="ECO:0000313" key="1">
    <source>
        <dbReference type="EMBL" id="MBF1272458.1"/>
    </source>
</evidence>
<dbReference type="InterPro" id="IPR021739">
    <property type="entry name" value="SaV-like"/>
</dbReference>
<reference evidence="1" key="1">
    <citation type="submission" date="2020-04" db="EMBL/GenBank/DDBJ databases">
        <title>Deep metagenomics examines the oral microbiome during advanced dental caries in children, revealing novel taxa and co-occurrences with host molecules.</title>
        <authorList>
            <person name="Baker J.L."/>
            <person name="Morton J.T."/>
            <person name="Dinis M."/>
            <person name="Alvarez R."/>
            <person name="Tran N.C."/>
            <person name="Knight R."/>
            <person name="Edlund A."/>
        </authorList>
    </citation>
    <scope>NUCLEOTIDE SEQUENCE</scope>
    <source>
        <strain evidence="1">JCVI_38_bin.19</strain>
    </source>
</reference>
<comment type="caution">
    <text evidence="1">The sequence shown here is derived from an EMBL/GenBank/DDBJ whole genome shotgun (WGS) entry which is preliminary data.</text>
</comment>
<dbReference type="AlphaFoldDB" id="A0A930GUQ3"/>
<proteinExistence type="predicted"/>
<gene>
    <name evidence="1" type="ORF">HXM90_03400</name>
</gene>
<sequence>MIEKDNVNHPSHYTTGKAESIDIMIDTQGVEDVKAFCVCNAMKYLYRHKNKNGREDIAKAVWYLNKYLELTKPLPPQEAYEWLNNRGWATGK</sequence>
<name>A0A930GUQ3_9FIRM</name>
<dbReference type="Pfam" id="PF11753">
    <property type="entry name" value="DUF3310"/>
    <property type="match status" value="1"/>
</dbReference>
<evidence type="ECO:0000313" key="2">
    <source>
        <dbReference type="Proteomes" id="UP000775770"/>
    </source>
</evidence>
<dbReference type="RefSeq" id="WP_304070622.1">
    <property type="nucleotide sequence ID" value="NZ_JABZRA010000032.1"/>
</dbReference>
<accession>A0A930GUQ3</accession>
<dbReference type="Proteomes" id="UP000775770">
    <property type="component" value="Unassembled WGS sequence"/>
</dbReference>
<organism evidence="1 2">
    <name type="scientific">Oribacterium sinus</name>
    <dbReference type="NCBI Taxonomy" id="237576"/>
    <lineage>
        <taxon>Bacteria</taxon>
        <taxon>Bacillati</taxon>
        <taxon>Bacillota</taxon>
        <taxon>Clostridia</taxon>
        <taxon>Lachnospirales</taxon>
        <taxon>Lachnospiraceae</taxon>
        <taxon>Oribacterium</taxon>
    </lineage>
</organism>